<dbReference type="AlphaFoldDB" id="A0A1B9ANB2"/>
<organism evidence="2 3">
    <name type="scientific">Pseudobacillus wudalianchiensis</name>
    <dbReference type="NCBI Taxonomy" id="1743143"/>
    <lineage>
        <taxon>Bacteria</taxon>
        <taxon>Bacillati</taxon>
        <taxon>Bacillota</taxon>
        <taxon>Bacilli</taxon>
        <taxon>Bacillales</taxon>
        <taxon>Bacillaceae</taxon>
        <taxon>Pseudobacillus</taxon>
    </lineage>
</organism>
<gene>
    <name evidence="2" type="ORF">A8F95_11360</name>
</gene>
<dbReference type="Proteomes" id="UP000092578">
    <property type="component" value="Unassembled WGS sequence"/>
</dbReference>
<feature type="coiled-coil region" evidence="1">
    <location>
        <begin position="320"/>
        <end position="368"/>
    </location>
</feature>
<keyword evidence="1" id="KW-0175">Coiled coil</keyword>
<comment type="caution">
    <text evidence="2">The sequence shown here is derived from an EMBL/GenBank/DDBJ whole genome shotgun (WGS) entry which is preliminary data.</text>
</comment>
<accession>A0A1B9ANB2</accession>
<evidence type="ECO:0000256" key="1">
    <source>
        <dbReference type="SAM" id="Coils"/>
    </source>
</evidence>
<reference evidence="3" key="1">
    <citation type="submission" date="2016-05" db="EMBL/GenBank/DDBJ databases">
        <authorList>
            <person name="Liu B."/>
            <person name="Wang J."/>
            <person name="Zhu Y."/>
            <person name="Liu G."/>
            <person name="Chen Q."/>
            <person name="Chen Z."/>
            <person name="Lan J."/>
            <person name="Che J."/>
            <person name="Ge C."/>
            <person name="Shi H."/>
            <person name="Pan Z."/>
            <person name="Liu X."/>
        </authorList>
    </citation>
    <scope>NUCLEOTIDE SEQUENCE [LARGE SCALE GENOMIC DNA]</scope>
    <source>
        <strain evidence="3">FJAT-27215</strain>
    </source>
</reference>
<dbReference type="InterPro" id="IPR027417">
    <property type="entry name" value="P-loop_NTPase"/>
</dbReference>
<dbReference type="RefSeq" id="WP_065411229.1">
    <property type="nucleotide sequence ID" value="NZ_MAYT01000027.1"/>
</dbReference>
<dbReference type="EMBL" id="MAYT01000027">
    <property type="protein sequence ID" value="OCA85261.1"/>
    <property type="molecule type" value="Genomic_DNA"/>
</dbReference>
<keyword evidence="3" id="KW-1185">Reference proteome</keyword>
<protein>
    <recommendedName>
        <fullName evidence="4">Rad50/SbcC-type AAA domain-containing protein</fullName>
    </recommendedName>
</protein>
<sequence length="566" mass="67029">MNRLTLKRLIVISNKEKKSRELTFEEGLNIISGANKTGKSSLIKSIFHTFGCEVRFEPEWKGLIDKFVLFFQYGERDLCILRQQSLYKVFEIKEGILVKLFEDDKFHSYSEKLMNLMEISMVCSTKENIQVSITPPLLFRFQYIDQDDGWNKIGESFTNMKYIKDWKGHTNKYIVGFQGEEFYQAIREREIIKNEMINLSSKMNHFDEFLDKLQGIVNENNNMALIKKLNLQTQKKIADGIIYKIDKLERERIKKEELLSKYKSYRYEKNLEIQFIKKQVQYLNEDHKYAMEEDEIIKCPFCGTDHINSIEERTEIVKDIQAGNKLIQLHRREIEALEEKISVIEKERLELNNDYYKLKLELEKLEESASIIDDFRMQGQLSIIETGNNERDNIKDEYDSKIVDKDEMDREIKRMNSQKRRKEITNQLTGFYETVLNQLNIPTSYIQLRDFVQTLTRLGSDSPRIIYAYHIALYLYNLERLKSPFNILVIDTPNQQGQDRQNLKNIDSVLELLTSEKGQVIIGTERETGFEKEAARWIKLTDYRSCLSEEKFQHHDQLISKLNSIS</sequence>
<evidence type="ECO:0000313" key="2">
    <source>
        <dbReference type="EMBL" id="OCA85261.1"/>
    </source>
</evidence>
<evidence type="ECO:0000313" key="3">
    <source>
        <dbReference type="Proteomes" id="UP000092578"/>
    </source>
</evidence>
<dbReference type="Gene3D" id="3.40.50.300">
    <property type="entry name" value="P-loop containing nucleotide triphosphate hydrolases"/>
    <property type="match status" value="1"/>
</dbReference>
<proteinExistence type="predicted"/>
<evidence type="ECO:0008006" key="4">
    <source>
        <dbReference type="Google" id="ProtNLM"/>
    </source>
</evidence>
<name>A0A1B9ANB2_9BACI</name>